<protein>
    <submittedName>
        <fullName evidence="7">Type II secretion system protein</fullName>
    </submittedName>
</protein>
<keyword evidence="8" id="KW-1185">Reference proteome</keyword>
<dbReference type="AlphaFoldDB" id="A0AAQ3LCQ1"/>
<evidence type="ECO:0000256" key="2">
    <source>
        <dbReference type="ARBA" id="ARBA00022481"/>
    </source>
</evidence>
<evidence type="ECO:0000256" key="5">
    <source>
        <dbReference type="ARBA" id="ARBA00023136"/>
    </source>
</evidence>
<dbReference type="SUPFAM" id="SSF54523">
    <property type="entry name" value="Pili subunits"/>
    <property type="match status" value="1"/>
</dbReference>
<keyword evidence="3 6" id="KW-0812">Transmembrane</keyword>
<dbReference type="PANTHER" id="PTHR30093">
    <property type="entry name" value="GENERAL SECRETION PATHWAY PROTEIN G"/>
    <property type="match status" value="1"/>
</dbReference>
<keyword evidence="4 6" id="KW-1133">Transmembrane helix</keyword>
<feature type="transmembrane region" description="Helical" evidence="6">
    <location>
        <begin position="20"/>
        <end position="45"/>
    </location>
</feature>
<dbReference type="InterPro" id="IPR045584">
    <property type="entry name" value="Pilin-like"/>
</dbReference>
<name>A0AAQ3LCQ1_9BACT</name>
<dbReference type="GO" id="GO:0015628">
    <property type="term" value="P:protein secretion by the type II secretion system"/>
    <property type="evidence" value="ECO:0007669"/>
    <property type="project" value="InterPro"/>
</dbReference>
<dbReference type="PANTHER" id="PTHR30093:SF44">
    <property type="entry name" value="TYPE II SECRETION SYSTEM CORE PROTEIN G"/>
    <property type="match status" value="1"/>
</dbReference>
<dbReference type="Gene3D" id="3.30.700.10">
    <property type="entry name" value="Glycoprotein, Type 4 Pilin"/>
    <property type="match status" value="1"/>
</dbReference>
<accession>A0AAQ3LCQ1</accession>
<proteinExistence type="predicted"/>
<dbReference type="Proteomes" id="UP001304300">
    <property type="component" value="Chromosome"/>
</dbReference>
<dbReference type="EMBL" id="CP136920">
    <property type="protein sequence ID" value="WOO43061.1"/>
    <property type="molecule type" value="Genomic_DNA"/>
</dbReference>
<dbReference type="RefSeq" id="WP_317835597.1">
    <property type="nucleotide sequence ID" value="NZ_CP136920.1"/>
</dbReference>
<dbReference type="InterPro" id="IPR012902">
    <property type="entry name" value="N_methyl_site"/>
</dbReference>
<dbReference type="KEGG" id="puo:RZN69_08140"/>
<dbReference type="GO" id="GO:0015627">
    <property type="term" value="C:type II protein secretion system complex"/>
    <property type="evidence" value="ECO:0007669"/>
    <property type="project" value="InterPro"/>
</dbReference>
<dbReference type="GO" id="GO:0016020">
    <property type="term" value="C:membrane"/>
    <property type="evidence" value="ECO:0007669"/>
    <property type="project" value="UniProtKB-SubCell"/>
</dbReference>
<evidence type="ECO:0000313" key="8">
    <source>
        <dbReference type="Proteomes" id="UP001304300"/>
    </source>
</evidence>
<dbReference type="PRINTS" id="PR00813">
    <property type="entry name" value="BCTERIALGSPG"/>
</dbReference>
<evidence type="ECO:0000313" key="7">
    <source>
        <dbReference type="EMBL" id="WOO43061.1"/>
    </source>
</evidence>
<evidence type="ECO:0000256" key="1">
    <source>
        <dbReference type="ARBA" id="ARBA00004167"/>
    </source>
</evidence>
<dbReference type="NCBIfam" id="TIGR02532">
    <property type="entry name" value="IV_pilin_GFxxxE"/>
    <property type="match status" value="1"/>
</dbReference>
<dbReference type="InterPro" id="IPR000983">
    <property type="entry name" value="Bac_GSPG_pilin"/>
</dbReference>
<evidence type="ECO:0000256" key="4">
    <source>
        <dbReference type="ARBA" id="ARBA00022989"/>
    </source>
</evidence>
<evidence type="ECO:0000256" key="3">
    <source>
        <dbReference type="ARBA" id="ARBA00022692"/>
    </source>
</evidence>
<reference evidence="7 8" key="1">
    <citation type="submission" date="2023-10" db="EMBL/GenBank/DDBJ databases">
        <title>Rubellicoccus peritrichatus gen. nov., sp. nov., isolated from an algae of coral reef tank.</title>
        <authorList>
            <person name="Luo J."/>
        </authorList>
    </citation>
    <scope>NUCLEOTIDE SEQUENCE [LARGE SCALE GENOMIC DNA]</scope>
    <source>
        <strain evidence="7 8">CR14</strain>
    </source>
</reference>
<keyword evidence="2" id="KW-0488">Methylation</keyword>
<comment type="subcellular location">
    <subcellularLocation>
        <location evidence="1">Membrane</location>
        <topology evidence="1">Single-pass membrane protein</topology>
    </subcellularLocation>
</comment>
<keyword evidence="5 6" id="KW-0472">Membrane</keyword>
<evidence type="ECO:0000256" key="6">
    <source>
        <dbReference type="SAM" id="Phobius"/>
    </source>
</evidence>
<dbReference type="Pfam" id="PF07963">
    <property type="entry name" value="N_methyl"/>
    <property type="match status" value="1"/>
</dbReference>
<sequence length="247" mass="27277">MTNTQSVAYKSTHIAVRSHLAFSLVELLVVIAVIGIIGSILLPVIGTTRSKANASQSISNLRQIHQAITLYSAENGGNYPVNYYASTPQEPVETDRIWYVAAGKYLYSDRYKASKEANTPWMWGAFAGYERGYKGTVLHSPNREEDYLDHVTSYGYNHVFKKANATQYGLLFNPAKTGMLADNSGKTHILTPSFQTGLINGRNGASEDHANDAKAAVVYLDGHTEMLDQDTVQLINEDSNHPFWGVQ</sequence>
<gene>
    <name evidence="7" type="ORF">RZN69_08140</name>
</gene>
<organism evidence="7 8">
    <name type="scientific">Rubellicoccus peritrichatus</name>
    <dbReference type="NCBI Taxonomy" id="3080537"/>
    <lineage>
        <taxon>Bacteria</taxon>
        <taxon>Pseudomonadati</taxon>
        <taxon>Verrucomicrobiota</taxon>
        <taxon>Opitutia</taxon>
        <taxon>Puniceicoccales</taxon>
        <taxon>Cerasicoccaceae</taxon>
        <taxon>Rubellicoccus</taxon>
    </lineage>
</organism>